<keyword evidence="9" id="KW-1185">Reference proteome</keyword>
<keyword evidence="4 5" id="KW-0788">Thiol protease</keyword>
<dbReference type="RefSeq" id="WP_013139503.1">
    <property type="nucleotide sequence ID" value="NC_014168.1"/>
</dbReference>
<organism evidence="8 9">
    <name type="scientific">Segniliparus rotundus (strain ATCC BAA-972 / CDC 1076 / CIP 108378 / DSM 44985 / JCM 13578)</name>
    <dbReference type="NCBI Taxonomy" id="640132"/>
    <lineage>
        <taxon>Bacteria</taxon>
        <taxon>Bacillati</taxon>
        <taxon>Actinomycetota</taxon>
        <taxon>Actinomycetes</taxon>
        <taxon>Mycobacteriales</taxon>
        <taxon>Segniliparaceae</taxon>
        <taxon>Segniliparus</taxon>
    </lineage>
</organism>
<evidence type="ECO:0000256" key="5">
    <source>
        <dbReference type="PROSITE-ProRule" id="PRU00239"/>
    </source>
</evidence>
<sequence length="341" mass="35992">MTAFRKSALALVVAAGVCALFVSADKLPANAAIRSAPAPLAAAATSTPATADQQHFTAANLWSSAGPSPEDIRQKNIGDCYFDSTLAAVAFAQPERIVRAISFDPDIDVFTVRLYDYAEGRDYIPGTHGDGNPWPAGTPVTPTTIAVTQHDIQEDIHAAGASSVQTGTPGYIWPAVMEAAYAKLLDGEYARYTDVKKFMNPVELGLKIAEASNEKNPLWAGGDVDQGMASVTGETGSYVPAALSSYDAIASAIAERRPVTMGTRPSTQTFQDRLVFNHQYTVLGIAKNANGEVTLTVRNPWGTNEGVPGVPKPSDASVAVDLRQALADKVIGSFDIGPLPR</sequence>
<evidence type="ECO:0000256" key="4">
    <source>
        <dbReference type="ARBA" id="ARBA00022807"/>
    </source>
</evidence>
<feature type="chain" id="PRO_5039293449" description="Calpain catalytic domain-containing protein" evidence="6">
    <location>
        <begin position="25"/>
        <end position="341"/>
    </location>
</feature>
<feature type="active site" evidence="5">
    <location>
        <position position="299"/>
    </location>
</feature>
<evidence type="ECO:0000256" key="2">
    <source>
        <dbReference type="ARBA" id="ARBA00022670"/>
    </source>
</evidence>
<reference evidence="8 9" key="1">
    <citation type="journal article" date="2010" name="Stand. Genomic Sci.">
        <title>Complete genome sequence of Segniliparus rotundus type strain (CDC 1076).</title>
        <authorList>
            <person name="Sikorski J."/>
            <person name="Lapidus A."/>
            <person name="Copeland A."/>
            <person name="Misra M."/>
            <person name="Glavina Del Rio T."/>
            <person name="Nolan M."/>
            <person name="Lucas S."/>
            <person name="Chen F."/>
            <person name="Tice H."/>
            <person name="Cheng J.F."/>
            <person name="Jando M."/>
            <person name="Schneider S."/>
            <person name="Bruce D."/>
            <person name="Goodwin L."/>
            <person name="Pitluck S."/>
            <person name="Liolios K."/>
            <person name="Mikhailova N."/>
            <person name="Pati A."/>
            <person name="Ivanova N."/>
            <person name="Mavromatis K."/>
            <person name="Chen A."/>
            <person name="Palaniappan K."/>
            <person name="Chertkov O."/>
            <person name="Land M."/>
            <person name="Hauser L."/>
            <person name="Chang Y.J."/>
            <person name="Jeffries C.D."/>
            <person name="Brettin T."/>
            <person name="Detter J.C."/>
            <person name="Han C."/>
            <person name="Rohde M."/>
            <person name="Goker M."/>
            <person name="Bristow J."/>
            <person name="Eisen J.A."/>
            <person name="Markowitz V."/>
            <person name="Hugenholtz P."/>
            <person name="Kyrpides N.C."/>
            <person name="Klenk H.P."/>
        </authorList>
    </citation>
    <scope>NUCLEOTIDE SEQUENCE [LARGE SCALE GENOMIC DNA]</scope>
    <source>
        <strain evidence="9">ATCC BAA-972 / CDC 1076 / CIP 108378 / DSM 44985 / JCM 13578</strain>
    </source>
</reference>
<keyword evidence="2 5" id="KW-0645">Protease</keyword>
<dbReference type="InterPro" id="IPR038765">
    <property type="entry name" value="Papain-like_cys_pep_sf"/>
</dbReference>
<protein>
    <recommendedName>
        <fullName evidence="7">Calpain catalytic domain-containing protein</fullName>
    </recommendedName>
</protein>
<evidence type="ECO:0000313" key="9">
    <source>
        <dbReference type="Proteomes" id="UP000002247"/>
    </source>
</evidence>
<dbReference type="eggNOG" id="COG4842">
    <property type="taxonomic scope" value="Bacteria"/>
</dbReference>
<gene>
    <name evidence="8" type="ordered locus">Srot_2619</name>
</gene>
<dbReference type="STRING" id="640132.Srot_2619"/>
<dbReference type="PANTHER" id="PTHR10183">
    <property type="entry name" value="CALPAIN"/>
    <property type="match status" value="1"/>
</dbReference>
<name>D6ZC85_SEGRD</name>
<evidence type="ECO:0000313" key="8">
    <source>
        <dbReference type="EMBL" id="ADG99054.1"/>
    </source>
</evidence>
<keyword evidence="6" id="KW-0732">Signal</keyword>
<dbReference type="HOGENOM" id="CLU_808648_0_0_11"/>
<dbReference type="InterPro" id="IPR022684">
    <property type="entry name" value="Calpain_cysteine_protease"/>
</dbReference>
<dbReference type="GO" id="GO:0004198">
    <property type="term" value="F:calcium-dependent cysteine-type endopeptidase activity"/>
    <property type="evidence" value="ECO:0007669"/>
    <property type="project" value="InterPro"/>
</dbReference>
<comment type="similarity">
    <text evidence="1">Belongs to the peptidase C2 family.</text>
</comment>
<proteinExistence type="inferred from homology"/>
<evidence type="ECO:0000259" key="7">
    <source>
        <dbReference type="PROSITE" id="PS50203"/>
    </source>
</evidence>
<feature type="active site" evidence="5">
    <location>
        <position position="80"/>
    </location>
</feature>
<evidence type="ECO:0000256" key="3">
    <source>
        <dbReference type="ARBA" id="ARBA00022801"/>
    </source>
</evidence>
<feature type="domain" description="Calpain catalytic" evidence="7">
    <location>
        <begin position="66"/>
        <end position="305"/>
    </location>
</feature>
<dbReference type="OrthoDB" id="4617536at2"/>
<dbReference type="GO" id="GO:0006508">
    <property type="term" value="P:proteolysis"/>
    <property type="evidence" value="ECO:0007669"/>
    <property type="project" value="UniProtKB-KW"/>
</dbReference>
<dbReference type="KEGG" id="srt:Srot_2619"/>
<evidence type="ECO:0000256" key="6">
    <source>
        <dbReference type="SAM" id="SignalP"/>
    </source>
</evidence>
<dbReference type="PROSITE" id="PS50203">
    <property type="entry name" value="CALPAIN_CAT"/>
    <property type="match status" value="1"/>
</dbReference>
<accession>D6ZC85</accession>
<feature type="signal peptide" evidence="6">
    <location>
        <begin position="1"/>
        <end position="24"/>
    </location>
</feature>
<feature type="active site" evidence="5">
    <location>
        <position position="278"/>
    </location>
</feature>
<dbReference type="PANTHER" id="PTHR10183:SF379">
    <property type="entry name" value="CALPAIN-5"/>
    <property type="match status" value="1"/>
</dbReference>
<evidence type="ECO:0000256" key="1">
    <source>
        <dbReference type="ARBA" id="ARBA00007623"/>
    </source>
</evidence>
<dbReference type="Proteomes" id="UP000002247">
    <property type="component" value="Chromosome"/>
</dbReference>
<keyword evidence="3 5" id="KW-0378">Hydrolase</keyword>
<dbReference type="SUPFAM" id="SSF54001">
    <property type="entry name" value="Cysteine proteinases"/>
    <property type="match status" value="1"/>
</dbReference>
<dbReference type="AlphaFoldDB" id="D6ZC85"/>
<dbReference type="EMBL" id="CP001958">
    <property type="protein sequence ID" value="ADG99054.1"/>
    <property type="molecule type" value="Genomic_DNA"/>
</dbReference>
<dbReference type="InterPro" id="IPR001300">
    <property type="entry name" value="Peptidase_C2_calpain_cat"/>
</dbReference>